<keyword evidence="3" id="KW-1185">Reference proteome</keyword>
<dbReference type="AlphaFoldDB" id="A0A4R0X893"/>
<reference evidence="2 3" key="1">
    <citation type="submission" date="2017-02" db="EMBL/GenBank/DDBJ databases">
        <title>Paraburkholderia sophoroidis sp. nov. and Paraburkholderia steynii sp. nov. rhizobial symbionts of the fynbos legume Hypocalyptus sophoroides.</title>
        <authorList>
            <person name="Steenkamp E.T."/>
            <person name="Beukes C.W."/>
            <person name="Van Zyl E."/>
            <person name="Avontuur J."/>
            <person name="Chan W.Y."/>
            <person name="Hassen A."/>
            <person name="Palmer M."/>
            <person name="Mthombeni L."/>
            <person name="Phalane F."/>
            <person name="Sereme K."/>
            <person name="Venter S.N."/>
        </authorList>
    </citation>
    <scope>NUCLEOTIDE SEQUENCE [LARGE SCALE GENOMIC DNA]</scope>
    <source>
        <strain evidence="2 3">HC1.1ba</strain>
    </source>
</reference>
<dbReference type="Pfam" id="PF14319">
    <property type="entry name" value="Zn_Tnp_IS91"/>
    <property type="match status" value="1"/>
</dbReference>
<evidence type="ECO:0000313" key="2">
    <source>
        <dbReference type="EMBL" id="TCG02879.1"/>
    </source>
</evidence>
<proteinExistence type="predicted"/>
<sequence length="63" mass="7056">MRPALEVAEIFRRSGPQYRQTHADGLSRAQRRAMSAIELCRTAALGGHVEQCDACGHQRITYN</sequence>
<evidence type="ECO:0000259" key="1">
    <source>
        <dbReference type="Pfam" id="PF14319"/>
    </source>
</evidence>
<accession>A0A4R0X893</accession>
<name>A0A4R0X893_9BURK</name>
<protein>
    <submittedName>
        <fullName evidence="2">IS91 family transposase</fullName>
    </submittedName>
</protein>
<feature type="domain" description="Transposase zinc-binding" evidence="1">
    <location>
        <begin position="10"/>
        <end position="63"/>
    </location>
</feature>
<gene>
    <name evidence="2" type="ORF">BZM27_52575</name>
</gene>
<organism evidence="2 3">
    <name type="scientific">Paraburkholderia steynii</name>
    <dbReference type="NCBI Taxonomy" id="1245441"/>
    <lineage>
        <taxon>Bacteria</taxon>
        <taxon>Pseudomonadati</taxon>
        <taxon>Pseudomonadota</taxon>
        <taxon>Betaproteobacteria</taxon>
        <taxon>Burkholderiales</taxon>
        <taxon>Burkholderiaceae</taxon>
        <taxon>Paraburkholderia</taxon>
    </lineage>
</organism>
<feature type="non-terminal residue" evidence="2">
    <location>
        <position position="63"/>
    </location>
</feature>
<comment type="caution">
    <text evidence="2">The sequence shown here is derived from an EMBL/GenBank/DDBJ whole genome shotgun (WGS) entry which is preliminary data.</text>
</comment>
<dbReference type="EMBL" id="MWML01000660">
    <property type="protein sequence ID" value="TCG02879.1"/>
    <property type="molecule type" value="Genomic_DNA"/>
</dbReference>
<dbReference type="Proteomes" id="UP000294200">
    <property type="component" value="Unassembled WGS sequence"/>
</dbReference>
<dbReference type="InterPro" id="IPR026889">
    <property type="entry name" value="Zn_Tnp"/>
</dbReference>
<evidence type="ECO:0000313" key="3">
    <source>
        <dbReference type="Proteomes" id="UP000294200"/>
    </source>
</evidence>